<feature type="compositionally biased region" description="Acidic residues" evidence="1">
    <location>
        <begin position="163"/>
        <end position="174"/>
    </location>
</feature>
<evidence type="ECO:0000313" key="2">
    <source>
        <dbReference type="EMBL" id="CEO96531.1"/>
    </source>
</evidence>
<proteinExistence type="predicted"/>
<evidence type="ECO:0000313" key="5">
    <source>
        <dbReference type="Proteomes" id="UP000290189"/>
    </source>
</evidence>
<dbReference type="EMBL" id="OVEO01000003">
    <property type="protein sequence ID" value="SPQ94589.1"/>
    <property type="molecule type" value="Genomic_DNA"/>
</dbReference>
<dbReference type="Proteomes" id="UP000039324">
    <property type="component" value="Unassembled WGS sequence"/>
</dbReference>
<reference evidence="3 5" key="2">
    <citation type="submission" date="2018-03" db="EMBL/GenBank/DDBJ databases">
        <authorList>
            <person name="Fogelqvist J."/>
        </authorList>
    </citation>
    <scope>NUCLEOTIDE SEQUENCE [LARGE SCALE GENOMIC DNA]</scope>
</reference>
<feature type="compositionally biased region" description="Acidic residues" evidence="1">
    <location>
        <begin position="278"/>
        <end position="287"/>
    </location>
</feature>
<protein>
    <submittedName>
        <fullName evidence="2">Uncharacterized protein</fullName>
    </submittedName>
</protein>
<dbReference type="EMBL" id="CDSF01000068">
    <property type="protein sequence ID" value="CEO96531.1"/>
    <property type="molecule type" value="Genomic_DNA"/>
</dbReference>
<organism evidence="2 4">
    <name type="scientific">Plasmodiophora brassicae</name>
    <name type="common">Clubroot disease agent</name>
    <dbReference type="NCBI Taxonomy" id="37360"/>
    <lineage>
        <taxon>Eukaryota</taxon>
        <taxon>Sar</taxon>
        <taxon>Rhizaria</taxon>
        <taxon>Endomyxa</taxon>
        <taxon>Phytomyxea</taxon>
        <taxon>Plasmodiophorida</taxon>
        <taxon>Plasmodiophoridae</taxon>
        <taxon>Plasmodiophora</taxon>
    </lineage>
</organism>
<feature type="region of interest" description="Disordered" evidence="1">
    <location>
        <begin position="271"/>
        <end position="382"/>
    </location>
</feature>
<accession>A0A0G4IMT4</accession>
<feature type="region of interest" description="Disordered" evidence="1">
    <location>
        <begin position="1"/>
        <end position="49"/>
    </location>
</feature>
<dbReference type="AlphaFoldDB" id="A0A0G4IMT4"/>
<dbReference type="STRING" id="37360.A0A0G4IMT4"/>
<evidence type="ECO:0000256" key="1">
    <source>
        <dbReference type="SAM" id="MobiDB-lite"/>
    </source>
</evidence>
<gene>
    <name evidence="2" type="ORF">PBRA_005140</name>
    <name evidence="3" type="ORF">PLBR_LOCUS1804</name>
</gene>
<feature type="compositionally biased region" description="Acidic residues" evidence="1">
    <location>
        <begin position="120"/>
        <end position="155"/>
    </location>
</feature>
<sequence>MTAAATPSGEVATSPDDPLDDGVEGPELPEALGPPALGDDPAADDAGPLLPFDELGVGLPFDVLGDWFPFDGLGDWFPFDELGDWFPFDELGDLFPFDELGDCPPLGTLVLLPEPLPVGEEDGDWFAGAPDEDNGDAEPDDGMFDDDGLPGDPNDEGPFKDDELPDGDDPEDGEVLLLPLADGDPDDELGAPRNLSTSKLGPAMVWMELFCFCISVCFRWNSGVPPFPAFIMLSHCIFNFRKAAFIFCTFFWSSGDRLLIIDESADPLLGPLPVEGDPLPEDVDGDPLPEGVDGDPLPEGVDGDPLPEGVDDDPTPLLEDEEGLPLPGGVDDAVGAVEEPPLPEPPLEPGDDEPEAPLPGPLEGPLPAPEDPPLADGAPRNPSTSKLGPAIVLIWPMFFWIWPCFSWNSGVPCLPARLSSSHCFCSCWVCCFRSWHFCWSPDVR</sequence>
<reference evidence="2 4" key="1">
    <citation type="submission" date="2015-02" db="EMBL/GenBank/DDBJ databases">
        <authorList>
            <person name="Chooi Y.-H."/>
        </authorList>
    </citation>
    <scope>NUCLEOTIDE SEQUENCE [LARGE SCALE GENOMIC DNA]</scope>
    <source>
        <strain evidence="2">E3</strain>
    </source>
</reference>
<evidence type="ECO:0000313" key="3">
    <source>
        <dbReference type="EMBL" id="SPQ94589.1"/>
    </source>
</evidence>
<geneLocation type="mitochondrion" evidence="3"/>
<keyword evidence="4" id="KW-1185">Reference proteome</keyword>
<keyword evidence="3" id="KW-0496">Mitochondrion</keyword>
<feature type="compositionally biased region" description="Pro residues" evidence="1">
    <location>
        <begin position="356"/>
        <end position="372"/>
    </location>
</feature>
<dbReference type="Proteomes" id="UP000290189">
    <property type="component" value="Unassembled WGS sequence"/>
</dbReference>
<feature type="compositionally biased region" description="Acidic residues" evidence="1">
    <location>
        <begin position="309"/>
        <end position="323"/>
    </location>
</feature>
<feature type="compositionally biased region" description="Low complexity" evidence="1">
    <location>
        <begin position="25"/>
        <end position="49"/>
    </location>
</feature>
<feature type="region of interest" description="Disordered" evidence="1">
    <location>
        <begin position="120"/>
        <end position="194"/>
    </location>
</feature>
<name>A0A0G4IMT4_PLABS</name>
<evidence type="ECO:0000313" key="4">
    <source>
        <dbReference type="Proteomes" id="UP000039324"/>
    </source>
</evidence>